<dbReference type="GO" id="GO:0007059">
    <property type="term" value="P:chromosome segregation"/>
    <property type="evidence" value="ECO:0007669"/>
    <property type="project" value="UniProtKB-UniRule"/>
</dbReference>
<accession>A0A2Z4FP00</accession>
<evidence type="ECO:0000256" key="3">
    <source>
        <dbReference type="SAM" id="MobiDB-lite"/>
    </source>
</evidence>
<dbReference type="EMBL" id="CP030032">
    <property type="protein sequence ID" value="AWV90727.1"/>
    <property type="molecule type" value="Genomic_DNA"/>
</dbReference>
<protein>
    <recommendedName>
        <fullName evidence="1 2">Segregation and condensation protein A</fullName>
    </recommendedName>
</protein>
<name>A0A2Z4FP00_9DELT</name>
<comment type="subunit">
    <text evidence="2">Component of a cohesin-like complex composed of ScpA, ScpB and the Smc homodimer, in which ScpA and ScpB bind to the head domain of Smc. The presence of the three proteins is required for the association of the complex with DNA.</text>
</comment>
<dbReference type="OrthoDB" id="9811016at2"/>
<keyword evidence="2" id="KW-0131">Cell cycle</keyword>
<dbReference type="HAMAP" id="MF_01805">
    <property type="entry name" value="ScpA"/>
    <property type="match status" value="1"/>
</dbReference>
<dbReference type="GO" id="GO:0006260">
    <property type="term" value="P:DNA replication"/>
    <property type="evidence" value="ECO:0007669"/>
    <property type="project" value="UniProtKB-UniRule"/>
</dbReference>
<dbReference type="AlphaFoldDB" id="A0A2Z4FP00"/>
<comment type="subcellular location">
    <subcellularLocation>
        <location evidence="2">Cytoplasm</location>
    </subcellularLocation>
    <text evidence="2">Associated with two foci at the outer edges of the nucleoid region in young cells, and at four foci within both cell halves in older cells.</text>
</comment>
<dbReference type="Gene3D" id="6.10.250.2410">
    <property type="match status" value="1"/>
</dbReference>
<evidence type="ECO:0000313" key="4">
    <source>
        <dbReference type="EMBL" id="AWV90727.1"/>
    </source>
</evidence>
<keyword evidence="2" id="KW-0132">Cell division</keyword>
<dbReference type="Pfam" id="PF02616">
    <property type="entry name" value="SMC_ScpA"/>
    <property type="match status" value="1"/>
</dbReference>
<keyword evidence="2" id="KW-0159">Chromosome partition</keyword>
<dbReference type="PANTHER" id="PTHR33969">
    <property type="entry name" value="SEGREGATION AND CONDENSATION PROTEIN A"/>
    <property type="match status" value="1"/>
</dbReference>
<organism evidence="4 5">
    <name type="scientific">Bradymonas sediminis</name>
    <dbReference type="NCBI Taxonomy" id="1548548"/>
    <lineage>
        <taxon>Bacteria</taxon>
        <taxon>Deltaproteobacteria</taxon>
        <taxon>Bradymonadales</taxon>
        <taxon>Bradymonadaceae</taxon>
        <taxon>Bradymonas</taxon>
    </lineage>
</organism>
<comment type="similarity">
    <text evidence="2">Belongs to the ScpA family.</text>
</comment>
<dbReference type="PANTHER" id="PTHR33969:SF2">
    <property type="entry name" value="SEGREGATION AND CONDENSATION PROTEIN A"/>
    <property type="match status" value="1"/>
</dbReference>
<gene>
    <name evidence="2" type="primary">scpA</name>
    <name evidence="4" type="ORF">DN745_15960</name>
</gene>
<keyword evidence="5" id="KW-1185">Reference proteome</keyword>
<dbReference type="Proteomes" id="UP000249799">
    <property type="component" value="Chromosome"/>
</dbReference>
<dbReference type="RefSeq" id="WP_111336343.1">
    <property type="nucleotide sequence ID" value="NZ_CP030032.1"/>
</dbReference>
<sequence length="287" mass="32543">MARDAKKSKKAAPKGGTPDASSPGPLAVRVDAFEGPMDLLLELIKKHEVDIFDIPIALITEEYLRVINHLESLDLQLGGEWLEMAADLIYIKSKMLLPVEESDEEEDGPDPRSELVRRLIEYQRFKILASKIDALPKLEHDVFLHRANPEDYRDTGPPLLQEVGISSLVNALKRLAKKQGTDANWVVEMTREKLTLRSVMVDVATLLQERPRVTFEELFVRPDGQMQDFSRYRVVTVFLALLEMTKRKIVKLMQSRIDGDQLYIERAVINIVEVSQTLDLPDTVVAG</sequence>
<dbReference type="GO" id="GO:0005737">
    <property type="term" value="C:cytoplasm"/>
    <property type="evidence" value="ECO:0007669"/>
    <property type="project" value="UniProtKB-SubCell"/>
</dbReference>
<feature type="compositionally biased region" description="Basic residues" evidence="3">
    <location>
        <begin position="1"/>
        <end position="12"/>
    </location>
</feature>
<keyword evidence="2" id="KW-0963">Cytoplasm</keyword>
<dbReference type="KEGG" id="bsed:DN745_15960"/>
<comment type="function">
    <text evidence="2">Participates in chromosomal partition during cell division. May act via the formation of a condensin-like complex containing Smc and ScpB that pull DNA away from mid-cell into both cell halves.</text>
</comment>
<proteinExistence type="inferred from homology"/>
<feature type="region of interest" description="Disordered" evidence="3">
    <location>
        <begin position="1"/>
        <end position="27"/>
    </location>
</feature>
<reference evidence="4 5" key="1">
    <citation type="submission" date="2018-06" db="EMBL/GenBank/DDBJ databases">
        <title>Lujinxingia sediminis gen. nov. sp. nov., a new facultative anaerobic member of the class Deltaproteobacteria, and proposal of Lujinxingaceae fam. nov.</title>
        <authorList>
            <person name="Guo L.-Y."/>
            <person name="Li C.-M."/>
            <person name="Wang S."/>
            <person name="Du Z.-J."/>
        </authorList>
    </citation>
    <scope>NUCLEOTIDE SEQUENCE [LARGE SCALE GENOMIC DNA]</scope>
    <source>
        <strain evidence="4 5">FA350</strain>
    </source>
</reference>
<dbReference type="GO" id="GO:0051301">
    <property type="term" value="P:cell division"/>
    <property type="evidence" value="ECO:0007669"/>
    <property type="project" value="UniProtKB-KW"/>
</dbReference>
<evidence type="ECO:0000313" key="5">
    <source>
        <dbReference type="Proteomes" id="UP000249799"/>
    </source>
</evidence>
<evidence type="ECO:0000256" key="2">
    <source>
        <dbReference type="HAMAP-Rule" id="MF_01805"/>
    </source>
</evidence>
<dbReference type="InterPro" id="IPR003768">
    <property type="entry name" value="ScpA"/>
</dbReference>
<evidence type="ECO:0000256" key="1">
    <source>
        <dbReference type="ARBA" id="ARBA00044777"/>
    </source>
</evidence>